<dbReference type="InterPro" id="IPR036322">
    <property type="entry name" value="WD40_repeat_dom_sf"/>
</dbReference>
<reference evidence="4 5" key="1">
    <citation type="submission" date="2020-04" db="EMBL/GenBank/DDBJ databases">
        <title>Perkinsus olseni comparative genomics.</title>
        <authorList>
            <person name="Bogema D.R."/>
        </authorList>
    </citation>
    <scope>NUCLEOTIDE SEQUENCE [LARGE SCALE GENOMIC DNA]</scope>
    <source>
        <strain evidence="4">00978-12</strain>
    </source>
</reference>
<dbReference type="Gene3D" id="2.130.10.10">
    <property type="entry name" value="YVTN repeat-like/Quinoprotein amine dehydrogenase"/>
    <property type="match status" value="2"/>
</dbReference>
<dbReference type="PROSITE" id="PS50082">
    <property type="entry name" value="WD_REPEATS_2"/>
    <property type="match status" value="5"/>
</dbReference>
<dbReference type="InterPro" id="IPR001680">
    <property type="entry name" value="WD40_rpt"/>
</dbReference>
<dbReference type="AlphaFoldDB" id="A0A7J6P683"/>
<evidence type="ECO:0000313" key="5">
    <source>
        <dbReference type="Proteomes" id="UP000541610"/>
    </source>
</evidence>
<dbReference type="InterPro" id="IPR050505">
    <property type="entry name" value="WDR55/POC1"/>
</dbReference>
<dbReference type="EMBL" id="JABANP010000082">
    <property type="protein sequence ID" value="KAF4691256.1"/>
    <property type="molecule type" value="Genomic_DNA"/>
</dbReference>
<dbReference type="Pfam" id="PF00400">
    <property type="entry name" value="WD40"/>
    <property type="match status" value="7"/>
</dbReference>
<evidence type="ECO:0000313" key="4">
    <source>
        <dbReference type="EMBL" id="KAF4691256.1"/>
    </source>
</evidence>
<dbReference type="OrthoDB" id="449227at2759"/>
<dbReference type="InterPro" id="IPR036291">
    <property type="entry name" value="NAD(P)-bd_dom_sf"/>
</dbReference>
<organism evidence="4 5">
    <name type="scientific">Perkinsus olseni</name>
    <name type="common">Perkinsus atlanticus</name>
    <dbReference type="NCBI Taxonomy" id="32597"/>
    <lineage>
        <taxon>Eukaryota</taxon>
        <taxon>Sar</taxon>
        <taxon>Alveolata</taxon>
        <taxon>Perkinsozoa</taxon>
        <taxon>Perkinsea</taxon>
        <taxon>Perkinsida</taxon>
        <taxon>Perkinsidae</taxon>
        <taxon>Perkinsus</taxon>
    </lineage>
</organism>
<dbReference type="InterPro" id="IPR019775">
    <property type="entry name" value="WD40_repeat_CS"/>
</dbReference>
<dbReference type="SMART" id="SM00320">
    <property type="entry name" value="WD40"/>
    <property type="match status" value="7"/>
</dbReference>
<dbReference type="Gene3D" id="3.40.50.720">
    <property type="entry name" value="NAD(P)-binding Rossmann-like Domain"/>
    <property type="match status" value="1"/>
</dbReference>
<name>A0A7J6P683_PEROL</name>
<dbReference type="PRINTS" id="PR00080">
    <property type="entry name" value="SDRFAMILY"/>
</dbReference>
<dbReference type="PRINTS" id="PR00320">
    <property type="entry name" value="GPROTEINBRPT"/>
</dbReference>
<dbReference type="Proteomes" id="UP000541610">
    <property type="component" value="Unassembled WGS sequence"/>
</dbReference>
<comment type="caution">
    <text evidence="4">The sequence shown here is derived from an EMBL/GenBank/DDBJ whole genome shotgun (WGS) entry which is preliminary data.</text>
</comment>
<dbReference type="SUPFAM" id="SSF51735">
    <property type="entry name" value="NAD(P)-binding Rossmann-fold domains"/>
    <property type="match status" value="1"/>
</dbReference>
<evidence type="ECO:0008006" key="6">
    <source>
        <dbReference type="Google" id="ProtNLM"/>
    </source>
</evidence>
<dbReference type="SUPFAM" id="SSF50978">
    <property type="entry name" value="WD40 repeat-like"/>
    <property type="match status" value="1"/>
</dbReference>
<dbReference type="CDD" id="cd00200">
    <property type="entry name" value="WD40"/>
    <property type="match status" value="1"/>
</dbReference>
<sequence length="922" mass="100993">MSVECRSASVPINPGLSIARVFKGHKGPVTRAVPVPSGGAGFSQYASSGGDGSVIIWSTKHNTRPLRCEGHSDRITAVAADASGRWIASAGVDKTVRLWYNAPSSNGASSAVYKGCHTGVIRDLDWSQAQTDLMLTCSDDKTVKLWKMPVGGDRKAANLQDRKFLCSLVGHSNWVLTCAFSADAASAVSGGEDRTVRVWDIETKTNFACFYDNTLSVRSVTFSPVTPQLVGAAGDDGSINFWDTRLPTGKQLVQRYSPAHDRGSVLSIALRPDNGHLLASGGRQGDIRLWDLREGRRIACVAQGKAEAAARLPPVNSVRWCQDVDGRYELIIGSADGQVYIWDIEDSIILPMRAPTPVLADPRPSEGPLRGYSTSPAPVAFTRSEATAATSRTLDLGSVTTEAVPKAMEAVGDQLLVIQRTMELIEKRVQLMEDKVANLELNLRAPQSPLELENMPSDANQAVPDETTGANKGIGFEVCKRLIGEGVRVIMTARDEERLKQAADILKPYAAVQLDVADDASIEAGKSQIARLTPSIDALINNAAVLLDEDDSKPSYDRARLTIEVNLYGCMKVTEALKPMMAGKGRVVNVGSGLGHLSQVTEALKTRLASKNCTVREIMEIANEYLEAVEGGCLAEAGFADGMYGTSKLLLIAWTKALAREAMEDPRRILATTCTPGYCATDMTKPEDYMRIYRSVHVGMFSIECGDGTPYQTPWFDLHPNAEDPASINAVPASGFARELYNARLAGVRAACPDARIEEGDFESFEVDEDGNAHTLFEGARILLNRIWLPYIRRAEFVTDPVNLPKVSMHIWVDPNTIIILFTCNNTMSNDLWFRLEGMGLGKAYKLKLKWPGMFPGHPQNTFDDLINELKQSCPNLPDEYYSVKRWDTVRFAPDSIFFTGNYITDRAYRKLDTDWYSILLL</sequence>
<dbReference type="InterPro" id="IPR015943">
    <property type="entry name" value="WD40/YVTN_repeat-like_dom_sf"/>
</dbReference>
<protein>
    <recommendedName>
        <fullName evidence="6">POC1 centriolar protein A</fullName>
    </recommendedName>
</protein>
<keyword evidence="2" id="KW-0677">Repeat</keyword>
<dbReference type="PROSITE" id="PS00678">
    <property type="entry name" value="WD_REPEATS_1"/>
    <property type="match status" value="3"/>
</dbReference>
<feature type="repeat" description="WD" evidence="3">
    <location>
        <begin position="68"/>
        <end position="99"/>
    </location>
</feature>
<dbReference type="Pfam" id="PF00106">
    <property type="entry name" value="adh_short"/>
    <property type="match status" value="1"/>
</dbReference>
<keyword evidence="1 3" id="KW-0853">WD repeat</keyword>
<feature type="repeat" description="WD" evidence="3">
    <location>
        <begin position="117"/>
        <end position="148"/>
    </location>
</feature>
<dbReference type="InterPro" id="IPR002347">
    <property type="entry name" value="SDR_fam"/>
</dbReference>
<evidence type="ECO:0000256" key="1">
    <source>
        <dbReference type="ARBA" id="ARBA00022574"/>
    </source>
</evidence>
<dbReference type="PANTHER" id="PTHR44019:SF8">
    <property type="entry name" value="POC1 CENTRIOLAR PROTEIN HOMOLOG"/>
    <property type="match status" value="1"/>
</dbReference>
<proteinExistence type="predicted"/>
<dbReference type="PROSITE" id="PS50294">
    <property type="entry name" value="WD_REPEATS_REGION"/>
    <property type="match status" value="3"/>
</dbReference>
<evidence type="ECO:0000256" key="3">
    <source>
        <dbReference type="PROSITE-ProRule" id="PRU00221"/>
    </source>
</evidence>
<dbReference type="InterPro" id="IPR020472">
    <property type="entry name" value="WD40_PAC1"/>
</dbReference>
<feature type="repeat" description="WD" evidence="3">
    <location>
        <begin position="168"/>
        <end position="203"/>
    </location>
</feature>
<gene>
    <name evidence="4" type="ORF">FOZ60_015934</name>
</gene>
<feature type="repeat" description="WD" evidence="3">
    <location>
        <begin position="210"/>
        <end position="245"/>
    </location>
</feature>
<feature type="repeat" description="WD" evidence="3">
    <location>
        <begin position="258"/>
        <end position="300"/>
    </location>
</feature>
<dbReference type="PRINTS" id="PR00081">
    <property type="entry name" value="GDHRDH"/>
</dbReference>
<dbReference type="PANTHER" id="PTHR44019">
    <property type="entry name" value="WD REPEAT-CONTAINING PROTEIN 55"/>
    <property type="match status" value="1"/>
</dbReference>
<evidence type="ECO:0000256" key="2">
    <source>
        <dbReference type="ARBA" id="ARBA00022737"/>
    </source>
</evidence>
<accession>A0A7J6P683</accession>